<reference evidence="1 2" key="1">
    <citation type="submission" date="2013-11" db="EMBL/GenBank/DDBJ databases">
        <title>Genome sequencing of Stegodyphus mimosarum.</title>
        <authorList>
            <person name="Bechsgaard J."/>
        </authorList>
    </citation>
    <scope>NUCLEOTIDE SEQUENCE [LARGE SCALE GENOMIC DNA]</scope>
</reference>
<organism evidence="1 2">
    <name type="scientific">Stegodyphus mimosarum</name>
    <name type="common">African social velvet spider</name>
    <dbReference type="NCBI Taxonomy" id="407821"/>
    <lineage>
        <taxon>Eukaryota</taxon>
        <taxon>Metazoa</taxon>
        <taxon>Ecdysozoa</taxon>
        <taxon>Arthropoda</taxon>
        <taxon>Chelicerata</taxon>
        <taxon>Arachnida</taxon>
        <taxon>Araneae</taxon>
        <taxon>Araneomorphae</taxon>
        <taxon>Entelegynae</taxon>
        <taxon>Eresoidea</taxon>
        <taxon>Eresidae</taxon>
        <taxon>Stegodyphus</taxon>
    </lineage>
</organism>
<dbReference type="AlphaFoldDB" id="A0A087T6W1"/>
<proteinExistence type="predicted"/>
<accession>A0A087T6W1</accession>
<gene>
    <name evidence="1" type="ORF">X975_02757</name>
</gene>
<dbReference type="Proteomes" id="UP000054359">
    <property type="component" value="Unassembled WGS sequence"/>
</dbReference>
<name>A0A087T6W1_STEMI</name>
<evidence type="ECO:0000313" key="1">
    <source>
        <dbReference type="EMBL" id="KFM60850.1"/>
    </source>
</evidence>
<protein>
    <submittedName>
        <fullName evidence="1">Uncharacterized protein</fullName>
    </submittedName>
</protein>
<dbReference type="OrthoDB" id="8028980at2759"/>
<keyword evidence="2" id="KW-1185">Reference proteome</keyword>
<dbReference type="EMBL" id="KK113708">
    <property type="protein sequence ID" value="KFM60850.1"/>
    <property type="molecule type" value="Genomic_DNA"/>
</dbReference>
<evidence type="ECO:0000313" key="2">
    <source>
        <dbReference type="Proteomes" id="UP000054359"/>
    </source>
</evidence>
<feature type="non-terminal residue" evidence="1">
    <location>
        <position position="132"/>
    </location>
</feature>
<sequence length="132" mass="14857">MESSLIYNQDEVVRPLLEEVVEGINKLKDNKASSSDANLTELLKNGGTEVTKKLYGLMFGTVNSKIRTMHSRSRALWSTDVDEGCLQELADEDQYATTQELVKELDISAMSISCTMHCINLMYKFIHGCRMS</sequence>